<dbReference type="NCBIfam" id="TIGR00099">
    <property type="entry name" value="Cof-subfamily"/>
    <property type="match status" value="1"/>
</dbReference>
<dbReference type="EMBL" id="DSPX01000034">
    <property type="protein sequence ID" value="HGF99722.1"/>
    <property type="molecule type" value="Genomic_DNA"/>
</dbReference>
<dbReference type="InterPro" id="IPR036412">
    <property type="entry name" value="HAD-like_sf"/>
</dbReference>
<dbReference type="GO" id="GO:0016791">
    <property type="term" value="F:phosphatase activity"/>
    <property type="evidence" value="ECO:0007669"/>
    <property type="project" value="TreeGrafter"/>
</dbReference>
<comment type="caution">
    <text evidence="1">The sequence shown here is derived from an EMBL/GenBank/DDBJ whole genome shotgun (WGS) entry which is preliminary data.</text>
</comment>
<accession>A0A7C3ZI38</accession>
<dbReference type="GO" id="GO:0000287">
    <property type="term" value="F:magnesium ion binding"/>
    <property type="evidence" value="ECO:0007669"/>
    <property type="project" value="TreeGrafter"/>
</dbReference>
<dbReference type="SFLD" id="SFLDG01140">
    <property type="entry name" value="C2.B:_Phosphomannomutase_and_P"/>
    <property type="match status" value="1"/>
</dbReference>
<dbReference type="PANTHER" id="PTHR10000:SF8">
    <property type="entry name" value="HAD SUPERFAMILY HYDROLASE-LIKE, TYPE 3"/>
    <property type="match status" value="1"/>
</dbReference>
<dbReference type="InterPro" id="IPR006379">
    <property type="entry name" value="HAD-SF_hydro_IIB"/>
</dbReference>
<evidence type="ECO:0000313" key="1">
    <source>
        <dbReference type="EMBL" id="HGF99722.1"/>
    </source>
</evidence>
<dbReference type="InterPro" id="IPR023214">
    <property type="entry name" value="HAD_sf"/>
</dbReference>
<gene>
    <name evidence="1" type="ORF">ENR15_03395</name>
</gene>
<dbReference type="SUPFAM" id="SSF56784">
    <property type="entry name" value="HAD-like"/>
    <property type="match status" value="1"/>
</dbReference>
<reference evidence="1" key="1">
    <citation type="journal article" date="2020" name="mSystems">
        <title>Genome- and Community-Level Interaction Insights into Carbon Utilization and Element Cycling Functions of Hydrothermarchaeota in Hydrothermal Sediment.</title>
        <authorList>
            <person name="Zhou Z."/>
            <person name="Liu Y."/>
            <person name="Xu W."/>
            <person name="Pan J."/>
            <person name="Luo Z.H."/>
            <person name="Li M."/>
        </authorList>
    </citation>
    <scope>NUCLEOTIDE SEQUENCE [LARGE SCALE GENOMIC DNA]</scope>
    <source>
        <strain evidence="1">SpSt-374</strain>
    </source>
</reference>
<name>A0A7C3ZI38_9CYAN</name>
<dbReference type="Gene3D" id="3.30.1240.10">
    <property type="match status" value="1"/>
</dbReference>
<dbReference type="PROSITE" id="PS01229">
    <property type="entry name" value="COF_2"/>
    <property type="match status" value="1"/>
</dbReference>
<dbReference type="NCBIfam" id="TIGR01484">
    <property type="entry name" value="HAD-SF-IIB"/>
    <property type="match status" value="1"/>
</dbReference>
<dbReference type="PANTHER" id="PTHR10000">
    <property type="entry name" value="PHOSPHOSERINE PHOSPHATASE"/>
    <property type="match status" value="1"/>
</dbReference>
<dbReference type="GO" id="GO:0005829">
    <property type="term" value="C:cytosol"/>
    <property type="evidence" value="ECO:0007669"/>
    <property type="project" value="TreeGrafter"/>
</dbReference>
<dbReference type="AlphaFoldDB" id="A0A7C3ZI38"/>
<dbReference type="InterPro" id="IPR000150">
    <property type="entry name" value="Cof"/>
</dbReference>
<sequence length="290" mass="31747">MEKTALVPEMEKAALVPDAEIKLLVLDIDGTIAGESNQVSPEVKEAIAAVRKRGVPVAIATGRMYQSAFRFYQDVGSNLPLIAYQGAYIKDPADEKLHWHQPVGAEIARELLAYFQELEISSEISINYYSNDQLYVRELTPGVRAYGNRTGVTPMTISDMHAFAAHSAPTKILALSEDPEALDRLFGEFRRRFTPDQLYLTKSHTNFLEALHPSVNKGVAVRYLAEEVLGITAAEVMAIGDNYNDLEMLEYAGLSVAMGNAPEAVKAKAHWIAPSVEAHGAAAAIAEFLL</sequence>
<dbReference type="Gene3D" id="3.40.50.1000">
    <property type="entry name" value="HAD superfamily/HAD-like"/>
    <property type="match status" value="1"/>
</dbReference>
<proteinExistence type="predicted"/>
<protein>
    <submittedName>
        <fullName evidence="1">HAD family phosphatase</fullName>
    </submittedName>
</protein>
<dbReference type="Pfam" id="PF08282">
    <property type="entry name" value="Hydrolase_3"/>
    <property type="match status" value="1"/>
</dbReference>
<dbReference type="SFLD" id="SFLDS00003">
    <property type="entry name" value="Haloacid_Dehalogenase"/>
    <property type="match status" value="1"/>
</dbReference>
<organism evidence="1">
    <name type="scientific">Planktothricoides sp. SpSt-374</name>
    <dbReference type="NCBI Taxonomy" id="2282167"/>
    <lineage>
        <taxon>Bacteria</taxon>
        <taxon>Bacillati</taxon>
        <taxon>Cyanobacteriota</taxon>
        <taxon>Cyanophyceae</taxon>
        <taxon>Oscillatoriophycideae</taxon>
        <taxon>Oscillatoriales</taxon>
        <taxon>Oscillatoriaceae</taxon>
        <taxon>Planktothricoides</taxon>
    </lineage>
</organism>
<dbReference type="CDD" id="cd07516">
    <property type="entry name" value="HAD_Pase"/>
    <property type="match status" value="1"/>
</dbReference>